<accession>A0A174KEB5</accession>
<feature type="domain" description="Bacterial Ig-like" evidence="1">
    <location>
        <begin position="336"/>
        <end position="432"/>
    </location>
</feature>
<gene>
    <name evidence="2" type="ORF">ERS852397_03446</name>
</gene>
<proteinExistence type="predicted"/>
<protein>
    <submittedName>
        <fullName evidence="2">Outer membrane protein TonB</fullName>
    </submittedName>
</protein>
<evidence type="ECO:0000313" key="2">
    <source>
        <dbReference type="EMBL" id="CUP07640.1"/>
    </source>
</evidence>
<dbReference type="InterPro" id="IPR046878">
    <property type="entry name" value="Big_14"/>
</dbReference>
<dbReference type="STRING" id="338188.ERS852397_03446"/>
<dbReference type="PROSITE" id="PS51257">
    <property type="entry name" value="PROKAR_LIPOPROTEIN"/>
    <property type="match status" value="1"/>
</dbReference>
<name>A0A174KEB5_9BACE</name>
<sequence length="447" mass="51514">MKQILFLLLIALCSCHSGFSRKGQGDKTDSVRLQKELCALHRYVDSVIKSDTILQQRFHCLGAGLTKDKVTIDFLDIPEDSFEVFKSAFKKNVFASPLLEFNIMSDITFGPEIIPIKEDSLGRTANIVLSPIPRDIPRGEAINPVSLSMRAEYDYYPLSTTEVKVIITNHSHFAYECGESYSLAYYNSKQKSWETLPTNPIVNSILWIFPSENPTHEQNIKLYTSEVPNRAGKYRIYKAFNRNTKVAYAEFELVDEAGAKRLRRQMDAAWNGKTISSQNIYGSYMRGDSIFVDLINNSIHFQELFRKEMLNYSAINYGAVREPAPFTQRAYTDTLQISMKTEKPVYPIGTESVNVILTNKNLSQQNLSFGEYYFVARKQGNQWIPLYDNSLVQDIGILLKPYSDYQFKAKLYPLFNDNTSGQYRVYKEVKFNDTNRKWYMIAEFKIE</sequence>
<dbReference type="EMBL" id="CYZH01000028">
    <property type="protein sequence ID" value="CUP07640.1"/>
    <property type="molecule type" value="Genomic_DNA"/>
</dbReference>
<dbReference type="Proteomes" id="UP000095517">
    <property type="component" value="Unassembled WGS sequence"/>
</dbReference>
<feature type="domain" description="Bacterial Ig-like" evidence="1">
    <location>
        <begin position="145"/>
        <end position="251"/>
    </location>
</feature>
<dbReference type="Pfam" id="PF20251">
    <property type="entry name" value="Big_14"/>
    <property type="match status" value="2"/>
</dbReference>
<organism evidence="2 3">
    <name type="scientific">Bacteroides finegoldii</name>
    <dbReference type="NCBI Taxonomy" id="338188"/>
    <lineage>
        <taxon>Bacteria</taxon>
        <taxon>Pseudomonadati</taxon>
        <taxon>Bacteroidota</taxon>
        <taxon>Bacteroidia</taxon>
        <taxon>Bacteroidales</taxon>
        <taxon>Bacteroidaceae</taxon>
        <taxon>Bacteroides</taxon>
    </lineage>
</organism>
<reference evidence="2 3" key="1">
    <citation type="submission" date="2015-09" db="EMBL/GenBank/DDBJ databases">
        <authorList>
            <consortium name="Pathogen Informatics"/>
        </authorList>
    </citation>
    <scope>NUCLEOTIDE SEQUENCE [LARGE SCALE GENOMIC DNA]</scope>
    <source>
        <strain evidence="2 3">2789STDY5608840</strain>
    </source>
</reference>
<dbReference type="AlphaFoldDB" id="A0A174KEB5"/>
<evidence type="ECO:0000259" key="1">
    <source>
        <dbReference type="Pfam" id="PF20251"/>
    </source>
</evidence>
<dbReference type="RefSeq" id="WP_082436511.1">
    <property type="nucleotide sequence ID" value="NZ_CABIXA010000028.1"/>
</dbReference>
<evidence type="ECO:0000313" key="3">
    <source>
        <dbReference type="Proteomes" id="UP000095517"/>
    </source>
</evidence>